<reference evidence="6 7" key="1">
    <citation type="submission" date="2019-10" db="EMBL/GenBank/DDBJ databases">
        <title>Extracellular Electron Transfer in a Candidatus Methanoperedens spp. Enrichment Culture.</title>
        <authorList>
            <person name="Berger S."/>
            <person name="Rangel Shaw D."/>
            <person name="Berben T."/>
            <person name="In 'T Zandt M."/>
            <person name="Frank J."/>
            <person name="Reimann J."/>
            <person name="Jetten M.S.M."/>
            <person name="Welte C.U."/>
        </authorList>
    </citation>
    <scope>NUCLEOTIDE SEQUENCE [LARGE SCALE GENOMIC DNA]</scope>
    <source>
        <strain evidence="6">SB12</strain>
    </source>
</reference>
<feature type="transmembrane region" description="Helical" evidence="5">
    <location>
        <begin position="48"/>
        <end position="71"/>
    </location>
</feature>
<feature type="transmembrane region" description="Helical" evidence="5">
    <location>
        <begin position="77"/>
        <end position="96"/>
    </location>
</feature>
<dbReference type="PANTHER" id="PTHR10361:SF28">
    <property type="entry name" value="P3 PROTEIN-RELATED"/>
    <property type="match status" value="1"/>
</dbReference>
<gene>
    <name evidence="6" type="ORF">F9K24_08710</name>
</gene>
<dbReference type="Gene3D" id="1.20.1530.20">
    <property type="match status" value="1"/>
</dbReference>
<dbReference type="InterPro" id="IPR002657">
    <property type="entry name" value="BilAc:Na_symport/Acr3"/>
</dbReference>
<organism evidence="6 7">
    <name type="scientific">Leptonema illini</name>
    <dbReference type="NCBI Taxonomy" id="183"/>
    <lineage>
        <taxon>Bacteria</taxon>
        <taxon>Pseudomonadati</taxon>
        <taxon>Spirochaetota</taxon>
        <taxon>Spirochaetia</taxon>
        <taxon>Leptospirales</taxon>
        <taxon>Leptospiraceae</taxon>
        <taxon>Leptonema</taxon>
    </lineage>
</organism>
<comment type="subcellular location">
    <subcellularLocation>
        <location evidence="1">Membrane</location>
        <topology evidence="1">Multi-pass membrane protein</topology>
    </subcellularLocation>
</comment>
<evidence type="ECO:0000313" key="7">
    <source>
        <dbReference type="Proteomes" id="UP000460298"/>
    </source>
</evidence>
<feature type="transmembrane region" description="Helical" evidence="5">
    <location>
        <begin position="185"/>
        <end position="203"/>
    </location>
</feature>
<evidence type="ECO:0000313" key="6">
    <source>
        <dbReference type="EMBL" id="KAB2932937.1"/>
    </source>
</evidence>
<dbReference type="EMBL" id="WBUI01000007">
    <property type="protein sequence ID" value="KAB2932937.1"/>
    <property type="molecule type" value="Genomic_DNA"/>
</dbReference>
<feature type="transmembrane region" description="Helical" evidence="5">
    <location>
        <begin position="108"/>
        <end position="130"/>
    </location>
</feature>
<keyword evidence="2 5" id="KW-0812">Transmembrane</keyword>
<evidence type="ECO:0000256" key="4">
    <source>
        <dbReference type="ARBA" id="ARBA00023136"/>
    </source>
</evidence>
<feature type="transmembrane region" description="Helical" evidence="5">
    <location>
        <begin position="150"/>
        <end position="173"/>
    </location>
</feature>
<evidence type="ECO:0000256" key="5">
    <source>
        <dbReference type="SAM" id="Phobius"/>
    </source>
</evidence>
<dbReference type="PANTHER" id="PTHR10361">
    <property type="entry name" value="SODIUM-BILE ACID COTRANSPORTER"/>
    <property type="match status" value="1"/>
</dbReference>
<keyword evidence="4 5" id="KW-0472">Membrane</keyword>
<dbReference type="Proteomes" id="UP000460298">
    <property type="component" value="Unassembled WGS sequence"/>
</dbReference>
<dbReference type="Pfam" id="PF01758">
    <property type="entry name" value="SBF"/>
    <property type="match status" value="1"/>
</dbReference>
<feature type="transmembrane region" description="Helical" evidence="5">
    <location>
        <begin position="16"/>
        <end position="36"/>
    </location>
</feature>
<evidence type="ECO:0000256" key="3">
    <source>
        <dbReference type="ARBA" id="ARBA00022989"/>
    </source>
</evidence>
<keyword evidence="3 5" id="KW-1133">Transmembrane helix</keyword>
<dbReference type="AlphaFoldDB" id="A0A833H1Y9"/>
<evidence type="ECO:0000256" key="1">
    <source>
        <dbReference type="ARBA" id="ARBA00004141"/>
    </source>
</evidence>
<evidence type="ECO:0000256" key="2">
    <source>
        <dbReference type="ARBA" id="ARBA00022692"/>
    </source>
</evidence>
<sequence>MLPIDQIQLNFNPGSLMLLNVILGLVMFGVALDMRLTDFRHVLVTPKPVIIGIVAQFVFLPALTWVMTMIFRPAPSIALGMILVAACPGGNISNFITHYSKGNTALSVSMTAISTAVAIFMTPFNLTFWGSMNPDTDRLLTEIALDPLEMLLSVFLLLGVPLILGLLISHKATGVARKLRKPMRIFSMAVFGLFVLGALAANWTHFLNYVGYVVLYVLAQNAIALSTGYFSAFAAGLRETDRRAVAVEVGIQNSGLGLTLIFTFFHGLGGMALIAAWWGIWHIISGMALGTFWSRRPPEEHA</sequence>
<dbReference type="InterPro" id="IPR038770">
    <property type="entry name" value="Na+/solute_symporter_sf"/>
</dbReference>
<comment type="caution">
    <text evidence="6">The sequence shown here is derived from an EMBL/GenBank/DDBJ whole genome shotgun (WGS) entry which is preliminary data.</text>
</comment>
<protein>
    <submittedName>
        <fullName evidence="6">Bile acid:sodium symporter family protein</fullName>
    </submittedName>
</protein>
<name>A0A833H1Y9_9LEPT</name>
<dbReference type="GO" id="GO:0016020">
    <property type="term" value="C:membrane"/>
    <property type="evidence" value="ECO:0007669"/>
    <property type="project" value="UniProtKB-SubCell"/>
</dbReference>
<feature type="transmembrane region" description="Helical" evidence="5">
    <location>
        <begin position="209"/>
        <end position="232"/>
    </location>
</feature>
<accession>A0A833H1Y9</accession>
<dbReference type="InterPro" id="IPR004710">
    <property type="entry name" value="Bilac:Na_transpt"/>
</dbReference>
<proteinExistence type="predicted"/>